<sequence>MKAKISIITLGVSNFEKSLQFYSKGLGFKPHGYNEKDEYVMLEMEGTYLALCPKDMLIKDVTLPIIDPGLSPITLAHNVVSKEEVDRVYKEALNAGAKLIKKPQDVFWGGYSGYFADPDGYLWEVAYNPFTDLS</sequence>
<evidence type="ECO:0000313" key="3">
    <source>
        <dbReference type="Proteomes" id="UP000231246"/>
    </source>
</evidence>
<evidence type="ECO:0000259" key="1">
    <source>
        <dbReference type="PROSITE" id="PS51819"/>
    </source>
</evidence>
<dbReference type="InterPro" id="IPR004360">
    <property type="entry name" value="Glyas_Fos-R_dOase_dom"/>
</dbReference>
<dbReference type="Pfam" id="PF00903">
    <property type="entry name" value="Glyoxalase"/>
    <property type="match status" value="1"/>
</dbReference>
<organism evidence="2 3">
    <name type="scientific">Candidatus Roizmanbacteria bacterium CG22_combo_CG10-13_8_21_14_all_38_20</name>
    <dbReference type="NCBI Taxonomy" id="1974862"/>
    <lineage>
        <taxon>Bacteria</taxon>
        <taxon>Candidatus Roizmaniibacteriota</taxon>
    </lineage>
</organism>
<name>A0A2H0BWX1_9BACT</name>
<gene>
    <name evidence="2" type="ORF">COW99_00210</name>
</gene>
<protein>
    <submittedName>
        <fullName evidence="2">Glyoxalase</fullName>
    </submittedName>
</protein>
<dbReference type="Gene3D" id="3.10.180.10">
    <property type="entry name" value="2,3-Dihydroxybiphenyl 1,2-Dioxygenase, domain 1"/>
    <property type="match status" value="1"/>
</dbReference>
<dbReference type="InterPro" id="IPR037523">
    <property type="entry name" value="VOC_core"/>
</dbReference>
<evidence type="ECO:0000313" key="2">
    <source>
        <dbReference type="EMBL" id="PIP62094.1"/>
    </source>
</evidence>
<dbReference type="AlphaFoldDB" id="A0A2H0BWX1"/>
<proteinExistence type="predicted"/>
<dbReference type="Proteomes" id="UP000231246">
    <property type="component" value="Unassembled WGS sequence"/>
</dbReference>
<dbReference type="PANTHER" id="PTHR36503">
    <property type="entry name" value="BLR2520 PROTEIN"/>
    <property type="match status" value="1"/>
</dbReference>
<accession>A0A2H0BWX1</accession>
<dbReference type="CDD" id="cd07251">
    <property type="entry name" value="VOC_like"/>
    <property type="match status" value="1"/>
</dbReference>
<dbReference type="SUPFAM" id="SSF54593">
    <property type="entry name" value="Glyoxalase/Bleomycin resistance protein/Dihydroxybiphenyl dioxygenase"/>
    <property type="match status" value="1"/>
</dbReference>
<dbReference type="PANTHER" id="PTHR36503:SF1">
    <property type="entry name" value="BLR2520 PROTEIN"/>
    <property type="match status" value="1"/>
</dbReference>
<feature type="domain" description="VOC" evidence="1">
    <location>
        <begin position="4"/>
        <end position="128"/>
    </location>
</feature>
<dbReference type="EMBL" id="PCTA01000003">
    <property type="protein sequence ID" value="PIP62094.1"/>
    <property type="molecule type" value="Genomic_DNA"/>
</dbReference>
<comment type="caution">
    <text evidence="2">The sequence shown here is derived from an EMBL/GenBank/DDBJ whole genome shotgun (WGS) entry which is preliminary data.</text>
</comment>
<reference evidence="2 3" key="1">
    <citation type="submission" date="2017-09" db="EMBL/GenBank/DDBJ databases">
        <title>Depth-based differentiation of microbial function through sediment-hosted aquifers and enrichment of novel symbionts in the deep terrestrial subsurface.</title>
        <authorList>
            <person name="Probst A.J."/>
            <person name="Ladd B."/>
            <person name="Jarett J.K."/>
            <person name="Geller-Mcgrath D.E."/>
            <person name="Sieber C.M."/>
            <person name="Emerson J.B."/>
            <person name="Anantharaman K."/>
            <person name="Thomas B.C."/>
            <person name="Malmstrom R."/>
            <person name="Stieglmeier M."/>
            <person name="Klingl A."/>
            <person name="Woyke T."/>
            <person name="Ryan C.M."/>
            <person name="Banfield J.F."/>
        </authorList>
    </citation>
    <scope>NUCLEOTIDE SEQUENCE [LARGE SCALE GENOMIC DNA]</scope>
    <source>
        <strain evidence="2">CG22_combo_CG10-13_8_21_14_all_38_20</strain>
    </source>
</reference>
<dbReference type="InterPro" id="IPR029068">
    <property type="entry name" value="Glyas_Bleomycin-R_OHBP_Dase"/>
</dbReference>
<dbReference type="PROSITE" id="PS51819">
    <property type="entry name" value="VOC"/>
    <property type="match status" value="1"/>
</dbReference>